<comment type="caution">
    <text evidence="1">The sequence shown here is derived from an EMBL/GenBank/DDBJ whole genome shotgun (WGS) entry which is preliminary data.</text>
</comment>
<evidence type="ECO:0000313" key="1">
    <source>
        <dbReference type="EMBL" id="GAI41464.1"/>
    </source>
</evidence>
<proteinExistence type="predicted"/>
<organism evidence="1">
    <name type="scientific">marine sediment metagenome</name>
    <dbReference type="NCBI Taxonomy" id="412755"/>
    <lineage>
        <taxon>unclassified sequences</taxon>
        <taxon>metagenomes</taxon>
        <taxon>ecological metagenomes</taxon>
    </lineage>
</organism>
<gene>
    <name evidence="1" type="ORF">S06H3_39047</name>
</gene>
<dbReference type="AlphaFoldDB" id="X1QDY7"/>
<sequence>MLNQRNIVTRGPYVVGITKPNGECWKEKWIDNQYGESQGLPAFGEKEWVPFHGITPLLYKDTLYRIVVHTMPGWETWDGEKWVPKETWATIYWWAKLNTNPYPRGMAWHGCNFRAGEGAWIAHPTEDFAFILWRTCP</sequence>
<name>X1QDY7_9ZZZZ</name>
<protein>
    <submittedName>
        <fullName evidence="1">Uncharacterized protein</fullName>
    </submittedName>
</protein>
<dbReference type="EMBL" id="BARV01023846">
    <property type="protein sequence ID" value="GAI41464.1"/>
    <property type="molecule type" value="Genomic_DNA"/>
</dbReference>
<reference evidence="1" key="1">
    <citation type="journal article" date="2014" name="Front. Microbiol.">
        <title>High frequency of phylogenetically diverse reductive dehalogenase-homologous genes in deep subseafloor sedimentary metagenomes.</title>
        <authorList>
            <person name="Kawai M."/>
            <person name="Futagami T."/>
            <person name="Toyoda A."/>
            <person name="Takaki Y."/>
            <person name="Nishi S."/>
            <person name="Hori S."/>
            <person name="Arai W."/>
            <person name="Tsubouchi T."/>
            <person name="Morono Y."/>
            <person name="Uchiyama I."/>
            <person name="Ito T."/>
            <person name="Fujiyama A."/>
            <person name="Inagaki F."/>
            <person name="Takami H."/>
        </authorList>
    </citation>
    <scope>NUCLEOTIDE SEQUENCE</scope>
    <source>
        <strain evidence="1">Expedition CK06-06</strain>
    </source>
</reference>
<accession>X1QDY7</accession>